<dbReference type="Gene3D" id="1.10.10.10">
    <property type="entry name" value="Winged helix-like DNA-binding domain superfamily/Winged helix DNA-binding domain"/>
    <property type="match status" value="1"/>
</dbReference>
<dbReference type="Pfam" id="PF13412">
    <property type="entry name" value="HTH_24"/>
    <property type="match status" value="1"/>
</dbReference>
<comment type="caution">
    <text evidence="5">The sequence shown here is derived from an EMBL/GenBank/DDBJ whole genome shotgun (WGS) entry which is preliminary data.</text>
</comment>
<evidence type="ECO:0000313" key="6">
    <source>
        <dbReference type="Proteomes" id="UP001183629"/>
    </source>
</evidence>
<keyword evidence="3" id="KW-0804">Transcription</keyword>
<evidence type="ECO:0000256" key="3">
    <source>
        <dbReference type="ARBA" id="ARBA00023163"/>
    </source>
</evidence>
<name>A0AAE4CV53_9ACTN</name>
<reference evidence="5 6" key="1">
    <citation type="submission" date="2023-07" db="EMBL/GenBank/DDBJ databases">
        <title>Sequencing the genomes of 1000 actinobacteria strains.</title>
        <authorList>
            <person name="Klenk H.-P."/>
        </authorList>
    </citation>
    <scope>NUCLEOTIDE SEQUENCE [LARGE SCALE GENOMIC DNA]</scope>
    <source>
        <strain evidence="5 6">DSM 44711</strain>
    </source>
</reference>
<dbReference type="InterPro" id="IPR029016">
    <property type="entry name" value="GAF-like_dom_sf"/>
</dbReference>
<dbReference type="InterPro" id="IPR050707">
    <property type="entry name" value="HTH_MetabolicPath_Reg"/>
</dbReference>
<gene>
    <name evidence="5" type="ORF">J2S44_006120</name>
</gene>
<dbReference type="EMBL" id="JAVDYC010000001">
    <property type="protein sequence ID" value="MDR7325870.1"/>
    <property type="molecule type" value="Genomic_DNA"/>
</dbReference>
<dbReference type="GO" id="GO:0003700">
    <property type="term" value="F:DNA-binding transcription factor activity"/>
    <property type="evidence" value="ECO:0007669"/>
    <property type="project" value="TreeGrafter"/>
</dbReference>
<accession>A0AAE4CV53</accession>
<dbReference type="InterPro" id="IPR036388">
    <property type="entry name" value="WH-like_DNA-bd_sf"/>
</dbReference>
<feature type="domain" description="IclR-ED" evidence="4">
    <location>
        <begin position="64"/>
        <end position="246"/>
    </location>
</feature>
<dbReference type="GO" id="GO:0003677">
    <property type="term" value="F:DNA binding"/>
    <property type="evidence" value="ECO:0007669"/>
    <property type="project" value="UniProtKB-KW"/>
</dbReference>
<dbReference type="SMART" id="SM00346">
    <property type="entry name" value="HTH_ICLR"/>
    <property type="match status" value="1"/>
</dbReference>
<dbReference type="AlphaFoldDB" id="A0AAE4CV53"/>
<dbReference type="InterPro" id="IPR036390">
    <property type="entry name" value="WH_DNA-bd_sf"/>
</dbReference>
<dbReference type="PANTHER" id="PTHR30136:SF24">
    <property type="entry name" value="HTH-TYPE TRANSCRIPTIONAL REPRESSOR ALLR"/>
    <property type="match status" value="1"/>
</dbReference>
<dbReference type="SUPFAM" id="SSF55781">
    <property type="entry name" value="GAF domain-like"/>
    <property type="match status" value="1"/>
</dbReference>
<evidence type="ECO:0000259" key="4">
    <source>
        <dbReference type="PROSITE" id="PS51078"/>
    </source>
</evidence>
<evidence type="ECO:0000256" key="2">
    <source>
        <dbReference type="ARBA" id="ARBA00023125"/>
    </source>
</evidence>
<organism evidence="5 6">
    <name type="scientific">Catenuloplanes niger</name>
    <dbReference type="NCBI Taxonomy" id="587534"/>
    <lineage>
        <taxon>Bacteria</taxon>
        <taxon>Bacillati</taxon>
        <taxon>Actinomycetota</taxon>
        <taxon>Actinomycetes</taxon>
        <taxon>Micromonosporales</taxon>
        <taxon>Micromonosporaceae</taxon>
        <taxon>Catenuloplanes</taxon>
    </lineage>
</organism>
<dbReference type="Gene3D" id="3.30.450.40">
    <property type="match status" value="1"/>
</dbReference>
<dbReference type="PANTHER" id="PTHR30136">
    <property type="entry name" value="HELIX-TURN-HELIX TRANSCRIPTIONAL REGULATOR, ICLR FAMILY"/>
    <property type="match status" value="1"/>
</dbReference>
<dbReference type="Proteomes" id="UP001183629">
    <property type="component" value="Unassembled WGS sequence"/>
</dbReference>
<keyword evidence="6" id="KW-1185">Reference proteome</keyword>
<dbReference type="Pfam" id="PF01614">
    <property type="entry name" value="IclR_C"/>
    <property type="match status" value="1"/>
</dbReference>
<dbReference type="InterPro" id="IPR005471">
    <property type="entry name" value="Tscrpt_reg_IclR_N"/>
</dbReference>
<dbReference type="SUPFAM" id="SSF46785">
    <property type="entry name" value="Winged helix' DNA-binding domain"/>
    <property type="match status" value="1"/>
</dbReference>
<evidence type="ECO:0000256" key="1">
    <source>
        <dbReference type="ARBA" id="ARBA00023015"/>
    </source>
</evidence>
<keyword evidence="2 5" id="KW-0238">DNA-binding</keyword>
<keyword evidence="1" id="KW-0805">Transcription regulation</keyword>
<dbReference type="RefSeq" id="WP_310420928.1">
    <property type="nucleotide sequence ID" value="NZ_JAVDYC010000001.1"/>
</dbReference>
<sequence length="246" mass="25844">MAESMIGRVTALLDAVAARPRLSRRELAVATGLPQATCNRIVARLVAEGLLADDGPHGLRLGLRLFELGTQAGQAGMTLLDVAAPYLRDLHTAFGWTAQLATREGADVIYLLKVDGPGRSRLATRVAGRFPAHCTGAGKALLAFAPPEEIDDLLARLPLSARTPGTLTDRAALLADLRATRRRGYAVDRQEFQPGVTGVAVPLRPAGRLVGAITLAGAVSSVDVPRAAHALRVVADLIEPRLAAHG</sequence>
<proteinExistence type="predicted"/>
<protein>
    <submittedName>
        <fullName evidence="5">DNA-binding IclR family transcriptional regulator</fullName>
    </submittedName>
</protein>
<dbReference type="InterPro" id="IPR014757">
    <property type="entry name" value="Tscrpt_reg_IclR_C"/>
</dbReference>
<evidence type="ECO:0000313" key="5">
    <source>
        <dbReference type="EMBL" id="MDR7325870.1"/>
    </source>
</evidence>
<dbReference type="GO" id="GO:0045892">
    <property type="term" value="P:negative regulation of DNA-templated transcription"/>
    <property type="evidence" value="ECO:0007669"/>
    <property type="project" value="TreeGrafter"/>
</dbReference>
<dbReference type="PROSITE" id="PS51078">
    <property type="entry name" value="ICLR_ED"/>
    <property type="match status" value="1"/>
</dbReference>